<proteinExistence type="predicted"/>
<keyword evidence="3" id="KW-1185">Reference proteome</keyword>
<dbReference type="KEGG" id="apre:CNX65_26570"/>
<dbReference type="EMBL" id="CP023445">
    <property type="protein sequence ID" value="ATE56398.1"/>
    <property type="molecule type" value="Genomic_DNA"/>
</dbReference>
<dbReference type="Gene3D" id="3.40.50.1820">
    <property type="entry name" value="alpha/beta hydrolase"/>
    <property type="match status" value="1"/>
</dbReference>
<evidence type="ECO:0008006" key="4">
    <source>
        <dbReference type="Google" id="ProtNLM"/>
    </source>
</evidence>
<dbReference type="AlphaFoldDB" id="A0A290ZBK8"/>
<dbReference type="RefSeq" id="WP_096496196.1">
    <property type="nucleotide sequence ID" value="NZ_CP023445.1"/>
</dbReference>
<protein>
    <recommendedName>
        <fullName evidence="4">Alpha/beta hydrolase</fullName>
    </recommendedName>
</protein>
<evidence type="ECO:0000313" key="2">
    <source>
        <dbReference type="EMBL" id="ATE56398.1"/>
    </source>
</evidence>
<gene>
    <name evidence="2" type="ORF">CNX65_26570</name>
</gene>
<reference evidence="2" key="1">
    <citation type="submission" date="2017-09" db="EMBL/GenBank/DDBJ databases">
        <title>Complete Genome Sequence of ansamitocin-producing Bacterium Actinosynnema pretiosum X47.</title>
        <authorList>
            <person name="Cao G."/>
            <person name="Zong G."/>
            <person name="Zhong C."/>
            <person name="Fu J."/>
        </authorList>
    </citation>
    <scope>NUCLEOTIDE SEQUENCE [LARGE SCALE GENOMIC DNA]</scope>
    <source>
        <strain evidence="2">X47</strain>
    </source>
</reference>
<name>A0A290ZBK8_9PSEU</name>
<feature type="compositionally biased region" description="Basic and acidic residues" evidence="1">
    <location>
        <begin position="1"/>
        <end position="10"/>
    </location>
</feature>
<dbReference type="InterPro" id="IPR029058">
    <property type="entry name" value="AB_hydrolase_fold"/>
</dbReference>
<feature type="region of interest" description="Disordered" evidence="1">
    <location>
        <begin position="1"/>
        <end position="21"/>
    </location>
</feature>
<evidence type="ECO:0000256" key="1">
    <source>
        <dbReference type="SAM" id="MobiDB-lite"/>
    </source>
</evidence>
<dbReference type="Proteomes" id="UP000218505">
    <property type="component" value="Chromosome"/>
</dbReference>
<sequence length="186" mass="19724">MDVEHSEPQRRAAVPHSVTAHDGTALPATEAGAGDALLLCCERPDELTGLAELLAPRLRVIRCAVRPEHAERDAEAAREHFALDTMSLLGHGSGAAVALRYALARPERVEALVCVPDGEPEFPPGCADLEPPTLLVEGGEPTEWAEKLSDEAPSVRRVVLPDAGSPPWTRSPGAFGWAVLAHLGVD</sequence>
<organism evidence="2 3">
    <name type="scientific">Actinosynnema pretiosum</name>
    <dbReference type="NCBI Taxonomy" id="42197"/>
    <lineage>
        <taxon>Bacteria</taxon>
        <taxon>Bacillati</taxon>
        <taxon>Actinomycetota</taxon>
        <taxon>Actinomycetes</taxon>
        <taxon>Pseudonocardiales</taxon>
        <taxon>Pseudonocardiaceae</taxon>
        <taxon>Actinosynnema</taxon>
    </lineage>
</organism>
<accession>A0A290ZBK8</accession>
<evidence type="ECO:0000313" key="3">
    <source>
        <dbReference type="Proteomes" id="UP000218505"/>
    </source>
</evidence>
<dbReference type="SUPFAM" id="SSF53474">
    <property type="entry name" value="alpha/beta-Hydrolases"/>
    <property type="match status" value="1"/>
</dbReference>